<dbReference type="Proteomes" id="UP001217838">
    <property type="component" value="Unassembled WGS sequence"/>
</dbReference>
<dbReference type="PROSITE" id="PS51186">
    <property type="entry name" value="GNAT"/>
    <property type="match status" value="1"/>
</dbReference>
<dbReference type="Gene3D" id="3.40.630.30">
    <property type="match status" value="1"/>
</dbReference>
<evidence type="ECO:0000313" key="2">
    <source>
        <dbReference type="EMBL" id="MDC0670006.1"/>
    </source>
</evidence>
<dbReference type="Gene3D" id="2.30.110.10">
    <property type="entry name" value="Electron Transport, Fmn-binding Protein, Chain A"/>
    <property type="match status" value="1"/>
</dbReference>
<evidence type="ECO:0000259" key="1">
    <source>
        <dbReference type="PROSITE" id="PS51186"/>
    </source>
</evidence>
<dbReference type="InterPro" id="IPR016181">
    <property type="entry name" value="Acyl_CoA_acyltransferase"/>
</dbReference>
<gene>
    <name evidence="2" type="ORF">POL58_19800</name>
</gene>
<comment type="caution">
    <text evidence="2">The sequence shown here is derived from an EMBL/GenBank/DDBJ whole genome shotgun (WGS) entry which is preliminary data.</text>
</comment>
<dbReference type="SUPFAM" id="SSF50475">
    <property type="entry name" value="FMN-binding split barrel"/>
    <property type="match status" value="1"/>
</dbReference>
<proteinExistence type="predicted"/>
<dbReference type="GO" id="GO:0016746">
    <property type="term" value="F:acyltransferase activity"/>
    <property type="evidence" value="ECO:0007669"/>
    <property type="project" value="UniProtKB-KW"/>
</dbReference>
<protein>
    <submittedName>
        <fullName evidence="2">GNAT family N-acetyltransferase</fullName>
        <ecNumber evidence="2">2.3.1.-</ecNumber>
    </submittedName>
</protein>
<dbReference type="InterPro" id="IPR053144">
    <property type="entry name" value="Acetyltransferase_Butenolide"/>
</dbReference>
<evidence type="ECO:0000313" key="3">
    <source>
        <dbReference type="Proteomes" id="UP001217838"/>
    </source>
</evidence>
<feature type="domain" description="N-acetyltransferase" evidence="1">
    <location>
        <begin position="218"/>
        <end position="350"/>
    </location>
</feature>
<dbReference type="SUPFAM" id="SSF55729">
    <property type="entry name" value="Acyl-CoA N-acyltransferases (Nat)"/>
    <property type="match status" value="1"/>
</dbReference>
<accession>A0ABT5B7B8</accession>
<dbReference type="InterPro" id="IPR000182">
    <property type="entry name" value="GNAT_dom"/>
</dbReference>
<dbReference type="CDD" id="cd04301">
    <property type="entry name" value="NAT_SF"/>
    <property type="match status" value="1"/>
</dbReference>
<keyword evidence="2" id="KW-0808">Transferase</keyword>
<dbReference type="Pfam" id="PF12900">
    <property type="entry name" value="Pyridox_ox_2"/>
    <property type="match status" value="1"/>
</dbReference>
<dbReference type="PANTHER" id="PTHR43233">
    <property type="entry name" value="FAMILY N-ACETYLTRANSFERASE, PUTATIVE (AFU_ORTHOLOGUE AFUA_6G03350)-RELATED"/>
    <property type="match status" value="1"/>
</dbReference>
<dbReference type="PANTHER" id="PTHR43233:SF1">
    <property type="entry name" value="FAMILY N-ACETYLTRANSFERASE, PUTATIVE (AFU_ORTHOLOGUE AFUA_6G03350)-RELATED"/>
    <property type="match status" value="1"/>
</dbReference>
<organism evidence="2 3">
    <name type="scientific">Nannocystis radixulma</name>
    <dbReference type="NCBI Taxonomy" id="2995305"/>
    <lineage>
        <taxon>Bacteria</taxon>
        <taxon>Pseudomonadati</taxon>
        <taxon>Myxococcota</taxon>
        <taxon>Polyangia</taxon>
        <taxon>Nannocystales</taxon>
        <taxon>Nannocystaceae</taxon>
        <taxon>Nannocystis</taxon>
    </lineage>
</organism>
<dbReference type="EC" id="2.3.1.-" evidence="2"/>
<keyword evidence="2" id="KW-0012">Acyltransferase</keyword>
<dbReference type="RefSeq" id="WP_271999814.1">
    <property type="nucleotide sequence ID" value="NZ_JAQNDN010000010.1"/>
</dbReference>
<dbReference type="InterPro" id="IPR012349">
    <property type="entry name" value="Split_barrel_FMN-bd"/>
</dbReference>
<keyword evidence="3" id="KW-1185">Reference proteome</keyword>
<dbReference type="Pfam" id="PF00583">
    <property type="entry name" value="Acetyltransf_1"/>
    <property type="match status" value="1"/>
</dbReference>
<sequence length="350" mass="38649">MRKQEFFGMAREEAVALLAAAPVVRLASVGERGQPVLRTLHAVVLDEALYFHAAPVGEKSETVGQAAVMAADEMVATIPSHVFDPERACPATTYYRSAQAHGTLEAVEDPVTKARMLQALMEKYQPEGGYVPIIADDPRYRGAVRGIAVIRMRLDHVDGKAKLGQNRSADDLAKVLRFLWQRGEPGDPRAIDLVRAANPIVPRPEFLKISKECPEGARLCCALGADDLPQAVALLEGEYWNADVPRDRIARCQVSSSAWVGARDEQGRLIATGRALGDGARWAYLLDIAVAKPWRGRGLGKALVSLLLDHPQVRGCRRVHLRTRDAQRFYEDFGFRERVELPGTEMVLKR</sequence>
<dbReference type="InterPro" id="IPR024747">
    <property type="entry name" value="Pyridox_Oxase-rel"/>
</dbReference>
<dbReference type="EMBL" id="JAQNDN010000010">
    <property type="protein sequence ID" value="MDC0670006.1"/>
    <property type="molecule type" value="Genomic_DNA"/>
</dbReference>
<reference evidence="2 3" key="1">
    <citation type="submission" date="2022-11" db="EMBL/GenBank/DDBJ databases">
        <title>Minimal conservation of predation-associated metabolite biosynthetic gene clusters underscores biosynthetic potential of Myxococcota including descriptions for ten novel species: Archangium lansinium sp. nov., Myxococcus landrumus sp. nov., Nannocystis bai.</title>
        <authorList>
            <person name="Ahearne A."/>
            <person name="Stevens C."/>
            <person name="Dowd S."/>
        </authorList>
    </citation>
    <scope>NUCLEOTIDE SEQUENCE [LARGE SCALE GENOMIC DNA]</scope>
    <source>
        <strain evidence="2 3">NCELM</strain>
    </source>
</reference>
<name>A0ABT5B7B8_9BACT</name>